<protein>
    <submittedName>
        <fullName evidence="8">Tetrathionate reductase complex subunit C</fullName>
    </submittedName>
    <submittedName>
        <fullName evidence="11">Tetrathionate reductase subunit C</fullName>
    </submittedName>
    <submittedName>
        <fullName evidence="13">Tetrathionate reductase subunit TtrC</fullName>
    </submittedName>
</protein>
<dbReference type="GO" id="GO:0005886">
    <property type="term" value="C:plasma membrane"/>
    <property type="evidence" value="ECO:0007669"/>
    <property type="project" value="UniProtKB-SubCell"/>
</dbReference>
<dbReference type="Proteomes" id="UP000839908">
    <property type="component" value="Unassembled WGS sequence"/>
</dbReference>
<feature type="transmembrane region" description="Helical" evidence="7">
    <location>
        <begin position="57"/>
        <end position="74"/>
    </location>
</feature>
<dbReference type="Proteomes" id="UP000338496">
    <property type="component" value="Unassembled WGS sequence"/>
</dbReference>
<keyword evidence="3" id="KW-1003">Cell membrane</keyword>
<dbReference type="EMBL" id="CP011428">
    <property type="protein sequence ID" value="AKH06994.1"/>
    <property type="molecule type" value="Genomic_DNA"/>
</dbReference>
<sequence length="340" mass="38395">MTHSLIIEEVLAHPQDISWLPWAVQYFFFIGIAACAALFACYLHWRKKDAATEENRALLIAITCAITAPLALTADLHQTARVWHFYAWPTPWSWMPWGALFLPLFTGFLALWFLAQQIKRLFNKSYNVTKWLALASALCAVGLLIYTGREVSVVLARPIWFSYAFPVAMFLSALQAFFALMIVAARRDSVRLPKILWGQIWTLAALGLVVAMWVSGDTLSGTAIRQWITVALSAKYYAVGWVALWVCTLLFCSLALRHPLSQLRRVLLVLSALALCWLMRWTLLIQVQTVPKFNAQFNPYSLPGGTDGWLAILGTFGLWIALLIIIRETLNGLTRRLQHG</sequence>
<evidence type="ECO:0000313" key="17">
    <source>
        <dbReference type="EMBL" id="HAB0969978.1"/>
    </source>
</evidence>
<reference evidence="16" key="5">
    <citation type="submission" date="2018-07" db="EMBL/GenBank/DDBJ databases">
        <authorList>
            <consortium name="PulseNet: The National Subtyping Network for Foodborne Disease Surveillance"/>
            <person name="Tarr C.L."/>
            <person name="Trees E."/>
            <person name="Katz L.S."/>
            <person name="Carleton-Romer H.A."/>
            <person name="Stroika S."/>
            <person name="Kucerova Z."/>
            <person name="Roache K.F."/>
            <person name="Sabol A.L."/>
            <person name="Besser J."/>
            <person name="Gerner-Smidt P."/>
        </authorList>
    </citation>
    <scope>NUCLEOTIDE SEQUENCE [LARGE SCALE GENOMIC DNA]</scope>
    <source>
        <strain evidence="16">PNUSAS016739</strain>
    </source>
</reference>
<dbReference type="eggNOG" id="COG5557">
    <property type="taxonomic scope" value="Bacteria"/>
</dbReference>
<dbReference type="NCBIfam" id="NF011568">
    <property type="entry name" value="PRK14992.1"/>
    <property type="match status" value="1"/>
</dbReference>
<dbReference type="Proteomes" id="UP000839617">
    <property type="component" value="Unassembled WGS sequence"/>
</dbReference>
<accession>A0A0F7J801</accession>
<reference evidence="17" key="3">
    <citation type="journal article" date="2018" name="Genome Biol.">
        <title>SKESA: strategic k-mer extension for scrupulous assemblies.</title>
        <authorList>
            <person name="Souvorov A."/>
            <person name="Agarwala R."/>
            <person name="Lipman D.J."/>
        </authorList>
    </citation>
    <scope>NUCLEOTIDE SEQUENCE</scope>
    <source>
        <strain evidence="17">Salmonella enterica</strain>
    </source>
</reference>
<evidence type="ECO:0000313" key="11">
    <source>
        <dbReference type="EMBL" id="ECA5834897.1"/>
    </source>
</evidence>
<dbReference type="FunFam" id="1.20.1630.10:FF:000002">
    <property type="entry name" value="Tetrathionate reductase subunit C"/>
    <property type="match status" value="1"/>
</dbReference>
<dbReference type="InterPro" id="IPR005614">
    <property type="entry name" value="NrfD-like"/>
</dbReference>
<dbReference type="EMBL" id="JYVU01000068">
    <property type="protein sequence ID" value="KTZ06017.1"/>
    <property type="molecule type" value="Genomic_DNA"/>
</dbReference>
<dbReference type="EMBL" id="AAKUOT010000001">
    <property type="protein sequence ID" value="ECV8759418.1"/>
    <property type="molecule type" value="Genomic_DNA"/>
</dbReference>
<evidence type="ECO:0000256" key="7">
    <source>
        <dbReference type="SAM" id="Phobius"/>
    </source>
</evidence>
<evidence type="ECO:0000313" key="12">
    <source>
        <dbReference type="EMBL" id="ECE0294193.1"/>
    </source>
</evidence>
<dbReference type="Proteomes" id="UP000839581">
    <property type="component" value="Unassembled WGS sequence"/>
</dbReference>
<evidence type="ECO:0000313" key="21">
    <source>
        <dbReference type="Proteomes" id="UP000034636"/>
    </source>
</evidence>
<dbReference type="EMBL" id="AAHIPE010000014">
    <property type="protein sequence ID" value="EBW5463574.1"/>
    <property type="molecule type" value="Genomic_DNA"/>
</dbReference>
<feature type="transmembrane region" description="Helical" evidence="7">
    <location>
        <begin position="236"/>
        <end position="256"/>
    </location>
</feature>
<dbReference type="PANTHER" id="PTHR34856">
    <property type="entry name" value="PROTEIN NRFD"/>
    <property type="match status" value="1"/>
</dbReference>
<evidence type="ECO:0000313" key="8">
    <source>
        <dbReference type="EMBL" id="AKH06994.1"/>
    </source>
</evidence>
<name>A0A0D6GBM7_SALTM</name>
<accession>A0A0D6GBM7</accession>
<dbReference type="Proteomes" id="UP000885258">
    <property type="component" value="Unassembled WGS sequence"/>
</dbReference>
<dbReference type="Proteomes" id="UP000839907">
    <property type="component" value="Unassembled WGS sequence"/>
</dbReference>
<evidence type="ECO:0000313" key="13">
    <source>
        <dbReference type="EMBL" id="ECF1543216.1"/>
    </source>
</evidence>
<keyword evidence="5 7" id="KW-1133">Transmembrane helix</keyword>
<evidence type="ECO:0000313" key="16">
    <source>
        <dbReference type="EMBL" id="EDI6663796.1"/>
    </source>
</evidence>
<dbReference type="Gene3D" id="1.20.1630.10">
    <property type="entry name" value="Formate dehydrogenase/DMSO reductase domain"/>
    <property type="match status" value="1"/>
</dbReference>
<evidence type="ECO:0000313" key="20">
    <source>
        <dbReference type="EMBL" id="MLP84130.1"/>
    </source>
</evidence>
<dbReference type="EMBL" id="RVDJ01000001">
    <property type="protein sequence ID" value="MLP84130.1"/>
    <property type="molecule type" value="Genomic_DNA"/>
</dbReference>
<comment type="subcellular location">
    <subcellularLocation>
        <location evidence="1">Cell membrane</location>
        <topology evidence="1">Multi-pass membrane protein</topology>
    </subcellularLocation>
</comment>
<dbReference type="PANTHER" id="PTHR34856:SF2">
    <property type="entry name" value="PROTEIN NRFD"/>
    <property type="match status" value="1"/>
</dbReference>
<dbReference type="Proteomes" id="UP000054461">
    <property type="component" value="Unassembled WGS sequence"/>
</dbReference>
<evidence type="ECO:0000313" key="22">
    <source>
        <dbReference type="Proteomes" id="UP000054461"/>
    </source>
</evidence>
<dbReference type="EMBL" id="AAIKGB010000006">
    <property type="protein sequence ID" value="ECF1543216.1"/>
    <property type="molecule type" value="Genomic_DNA"/>
</dbReference>
<reference evidence="18 22" key="1">
    <citation type="submission" date="2014-09" db="EMBL/GenBank/DDBJ databases">
        <title>Salmonella Genotype and Phenotype Association.</title>
        <authorList>
            <person name="Chen Y."/>
            <person name="Folster J."/>
            <person name="Ayers S."/>
            <person name="Kabera C."/>
            <person name="Li C."/>
            <person name="Mukherjee S."/>
            <person name="Lam C."/>
            <person name="Zhao S."/>
            <person name="McDermott P."/>
        </authorList>
    </citation>
    <scope>NUCLEOTIDE SEQUENCE [LARGE SCALE GENOMIC DNA]</scope>
    <source>
        <strain evidence="18 22">CVM N32045</strain>
    </source>
</reference>
<feature type="transmembrane region" description="Helical" evidence="7">
    <location>
        <begin position="94"/>
        <end position="115"/>
    </location>
</feature>
<evidence type="ECO:0000313" key="14">
    <source>
        <dbReference type="EMBL" id="ECV8759418.1"/>
    </source>
</evidence>
<reference evidence="17" key="7">
    <citation type="submission" date="2019-10" db="EMBL/GenBank/DDBJ databases">
        <authorList>
            <consortium name="NCBI Pathogen Detection Project"/>
        </authorList>
    </citation>
    <scope>NUCLEOTIDE SEQUENCE</scope>
    <source>
        <strain evidence="17">Salmonella enterica</strain>
    </source>
</reference>
<dbReference type="EMBL" id="AAMLUT010000001">
    <property type="protein sequence ID" value="EDI6663796.1"/>
    <property type="molecule type" value="Genomic_DNA"/>
</dbReference>
<dbReference type="Pfam" id="PF03916">
    <property type="entry name" value="NrfD"/>
    <property type="match status" value="1"/>
</dbReference>
<feature type="transmembrane region" description="Helical" evidence="7">
    <location>
        <begin position="195"/>
        <end position="216"/>
    </location>
</feature>
<feature type="transmembrane region" description="Helical" evidence="7">
    <location>
        <begin position="127"/>
        <end position="148"/>
    </location>
</feature>
<dbReference type="Proteomes" id="UP000885385">
    <property type="component" value="Unassembled WGS sequence"/>
</dbReference>
<dbReference type="PATRIC" id="fig|59201.138.peg.3519"/>
<dbReference type="AlphaFoldDB" id="A0A0D6GBM7"/>
<dbReference type="EMBL" id="AAIGQE010000002">
    <property type="protein sequence ID" value="ECE0294193.1"/>
    <property type="molecule type" value="Genomic_DNA"/>
</dbReference>
<evidence type="ECO:0000256" key="1">
    <source>
        <dbReference type="ARBA" id="ARBA00004651"/>
    </source>
</evidence>
<keyword evidence="4 7" id="KW-0812">Transmembrane</keyword>
<gene>
    <name evidence="8" type="primary">ttrC</name>
    <name evidence="14" type="ORF">AAB27_00745</name>
    <name evidence="19" type="ORF">AU613_25785</name>
    <name evidence="15" type="ORF">AVC05_23325</name>
    <name evidence="12" type="ORF">CE70_03115</name>
    <name evidence="16" type="ORF">CFF59_00715</name>
    <name evidence="18" type="ORF">DD95_20885</name>
    <name evidence="9" type="ORF">DPF41_03810</name>
    <name evidence="10" type="ORF">DPS76_14120</name>
    <name evidence="20" type="ORF">DRM14_02030</name>
    <name evidence="13" type="ORF">E0935_08180</name>
    <name evidence="11" type="ORF">EL822_08045</name>
    <name evidence="17" type="ORF">GB466_05160</name>
    <name evidence="8" type="ORF">SE14_01453</name>
</gene>
<dbReference type="EMBL" id="AAHIDF010000003">
    <property type="protein sequence ID" value="EBW3627230.1"/>
    <property type="molecule type" value="Genomic_DNA"/>
</dbReference>
<evidence type="ECO:0000256" key="6">
    <source>
        <dbReference type="ARBA" id="ARBA00023136"/>
    </source>
</evidence>
<evidence type="ECO:0000313" key="19">
    <source>
        <dbReference type="EMBL" id="MIT52241.1"/>
    </source>
</evidence>
<comment type="similarity">
    <text evidence="2">Belongs to the NrfD family.</text>
</comment>
<keyword evidence="6 7" id="KW-0472">Membrane</keyword>
<dbReference type="RefSeq" id="WP_000149760.1">
    <property type="nucleotide sequence ID" value="NZ_AP023291.1"/>
</dbReference>
<dbReference type="EMBL" id="AALDNI010000081">
    <property type="protein sequence ID" value="ECY5344142.1"/>
    <property type="molecule type" value="Genomic_DNA"/>
</dbReference>
<reference evidence="8 21" key="2">
    <citation type="journal article" date="2015" name="Genome Announc.">
        <title>Complete Genome Sequencing of a Multidrug-Resistant and Human-Invasive Salmonella enterica Serovar Typhimurium Strain of the Emerging Sequence Type 213 Genotype.</title>
        <authorList>
            <person name="Calva E."/>
            <person name="Silva C."/>
            <person name="Zaidi M.B."/>
            <person name="Sanchez-Flores A."/>
            <person name="Estrada K."/>
            <person name="Silva G.G."/>
            <person name="Soto-Jimenez L.M."/>
            <person name="Wiesner M."/>
            <person name="Fernandez-Mora M."/>
            <person name="Edwards R.A."/>
            <person name="Vinuesa P."/>
        </authorList>
    </citation>
    <scope>NUCLEOTIDE SEQUENCE [LARGE SCALE GENOMIC DNA]</scope>
    <source>
        <strain evidence="8 21">YU39</strain>
    </source>
</reference>
<evidence type="ECO:0000256" key="3">
    <source>
        <dbReference type="ARBA" id="ARBA00022475"/>
    </source>
</evidence>
<dbReference type="EMBL" id="RSUA01000094">
    <property type="protein sequence ID" value="MIT52241.1"/>
    <property type="molecule type" value="Genomic_DNA"/>
</dbReference>
<evidence type="ECO:0000313" key="15">
    <source>
        <dbReference type="EMBL" id="ECY5344142.1"/>
    </source>
</evidence>
<dbReference type="Proteomes" id="UP000839595">
    <property type="component" value="Unassembled WGS sequence"/>
</dbReference>
<dbReference type="EMBL" id="DAAFPQ010000002">
    <property type="protein sequence ID" value="HAB0969978.1"/>
    <property type="molecule type" value="Genomic_DNA"/>
</dbReference>
<evidence type="ECO:0000313" key="23">
    <source>
        <dbReference type="Proteomes" id="UP000338496"/>
    </source>
</evidence>
<feature type="transmembrane region" description="Helical" evidence="7">
    <location>
        <begin position="308"/>
        <end position="326"/>
    </location>
</feature>
<dbReference type="KEGG" id="seni:CY43_07040"/>
<dbReference type="SMR" id="A0A0D6GBM7"/>
<evidence type="ECO:0000313" key="9">
    <source>
        <dbReference type="EMBL" id="EBW3627230.1"/>
    </source>
</evidence>
<dbReference type="Proteomes" id="UP000034636">
    <property type="component" value="Chromosome"/>
</dbReference>
<evidence type="ECO:0000256" key="5">
    <source>
        <dbReference type="ARBA" id="ARBA00022989"/>
    </source>
</evidence>
<dbReference type="InterPro" id="IPR052049">
    <property type="entry name" value="Electron_transfer_protein"/>
</dbReference>
<feature type="transmembrane region" description="Helical" evidence="7">
    <location>
        <begin position="160"/>
        <end position="183"/>
    </location>
</feature>
<feature type="transmembrane region" description="Helical" evidence="7">
    <location>
        <begin position="26"/>
        <end position="45"/>
    </location>
</feature>
<dbReference type="EMBL" id="AAHUVC010000008">
    <property type="protein sequence ID" value="ECA5834897.1"/>
    <property type="molecule type" value="Genomic_DNA"/>
</dbReference>
<evidence type="ECO:0000256" key="4">
    <source>
        <dbReference type="ARBA" id="ARBA00022692"/>
    </source>
</evidence>
<proteinExistence type="inferred from homology"/>
<evidence type="ECO:0000256" key="2">
    <source>
        <dbReference type="ARBA" id="ARBA00008929"/>
    </source>
</evidence>
<feature type="transmembrane region" description="Helical" evidence="7">
    <location>
        <begin position="268"/>
        <end position="288"/>
    </location>
</feature>
<reference evidence="12 23" key="4">
    <citation type="submission" date="2018-07" db="EMBL/GenBank/DDBJ databases">
        <authorList>
            <consortium name="GenomeTrakr network: Whole genome sequencing for foodborne pathogen traceback"/>
        </authorList>
    </citation>
    <scope>NUCLEOTIDE SEQUENCE [LARGE SCALE GENOMIC DNA]</scope>
    <source>
        <strain evidence="12 23">VA_WGS-00080</strain>
    </source>
</reference>
<organism evidence="11">
    <name type="scientific">Salmonella typhimurium</name>
    <dbReference type="NCBI Taxonomy" id="90371"/>
    <lineage>
        <taxon>Bacteria</taxon>
        <taxon>Pseudomonadati</taxon>
        <taxon>Pseudomonadota</taxon>
        <taxon>Gammaproteobacteria</taxon>
        <taxon>Enterobacterales</taxon>
        <taxon>Enterobacteriaceae</taxon>
        <taxon>Salmonella</taxon>
    </lineage>
</organism>
<reference evidence="11" key="6">
    <citation type="submission" date="2018-12" db="EMBL/GenBank/DDBJ databases">
        <authorList>
            <person name="Ashton P.M."/>
            <person name="Dallman T."/>
            <person name="Nair S."/>
            <person name="De Pinna E."/>
            <person name="Peters T."/>
            <person name="Grant K."/>
        </authorList>
    </citation>
    <scope>NUCLEOTIDE SEQUENCE</scope>
    <source>
        <strain evidence="9">231108</strain>
        <strain evidence="13">265852</strain>
        <strain evidence="19">29290</strain>
        <strain evidence="10">422529</strain>
        <strain evidence="20">425567</strain>
        <strain evidence="15">43916</strain>
        <strain evidence="11">576362</strain>
        <strain evidence="14">86846</strain>
    </source>
</reference>
<evidence type="ECO:0000313" key="10">
    <source>
        <dbReference type="EMBL" id="EBW5463574.1"/>
    </source>
</evidence>
<dbReference type="Proteomes" id="UP000839909">
    <property type="component" value="Unassembled WGS sequence"/>
</dbReference>
<evidence type="ECO:0000313" key="18">
    <source>
        <dbReference type="EMBL" id="KTZ06017.1"/>
    </source>
</evidence>